<evidence type="ECO:0000313" key="10">
    <source>
        <dbReference type="EMBL" id="AZL72199.1"/>
    </source>
</evidence>
<evidence type="ECO:0000256" key="2">
    <source>
        <dbReference type="ARBA" id="ARBA00023012"/>
    </source>
</evidence>
<dbReference type="Gene3D" id="1.10.10.10">
    <property type="entry name" value="Winged helix-like DNA-binding domain superfamily/Winged helix DNA-binding domain"/>
    <property type="match status" value="1"/>
</dbReference>
<dbReference type="Pfam" id="PF00072">
    <property type="entry name" value="Response_reg"/>
    <property type="match status" value="1"/>
</dbReference>
<name>A0ABN5TBD9_9PSED</name>
<dbReference type="SMART" id="SM00448">
    <property type="entry name" value="REC"/>
    <property type="match status" value="1"/>
</dbReference>
<evidence type="ECO:0000256" key="5">
    <source>
        <dbReference type="ARBA" id="ARBA00023163"/>
    </source>
</evidence>
<keyword evidence="11" id="KW-1185">Reference proteome</keyword>
<dbReference type="PANTHER" id="PTHR48111">
    <property type="entry name" value="REGULATOR OF RPOS"/>
    <property type="match status" value="1"/>
</dbReference>
<dbReference type="SUPFAM" id="SSF52172">
    <property type="entry name" value="CheY-like"/>
    <property type="match status" value="1"/>
</dbReference>
<dbReference type="InterPro" id="IPR036388">
    <property type="entry name" value="WH-like_DNA-bd_sf"/>
</dbReference>
<dbReference type="Gene3D" id="6.10.250.690">
    <property type="match status" value="1"/>
</dbReference>
<dbReference type="InterPro" id="IPR016032">
    <property type="entry name" value="Sig_transdc_resp-reg_C-effctor"/>
</dbReference>
<evidence type="ECO:0000313" key="11">
    <source>
        <dbReference type="Proteomes" id="UP000272622"/>
    </source>
</evidence>
<dbReference type="PROSITE" id="PS51755">
    <property type="entry name" value="OMPR_PHOB"/>
    <property type="match status" value="1"/>
</dbReference>
<dbReference type="RefSeq" id="WP_125462510.1">
    <property type="nucleotide sequence ID" value="NZ_CP034337.1"/>
</dbReference>
<evidence type="ECO:0000256" key="4">
    <source>
        <dbReference type="ARBA" id="ARBA00023125"/>
    </source>
</evidence>
<dbReference type="InterPro" id="IPR011006">
    <property type="entry name" value="CheY-like_superfamily"/>
</dbReference>
<evidence type="ECO:0000259" key="9">
    <source>
        <dbReference type="PROSITE" id="PS51755"/>
    </source>
</evidence>
<keyword evidence="2" id="KW-0902">Two-component regulatory system</keyword>
<keyword evidence="1 6" id="KW-0597">Phosphoprotein</keyword>
<dbReference type="SMART" id="SM00862">
    <property type="entry name" value="Trans_reg_C"/>
    <property type="match status" value="1"/>
</dbReference>
<accession>A0ABN5TBD9</accession>
<evidence type="ECO:0000256" key="3">
    <source>
        <dbReference type="ARBA" id="ARBA00023015"/>
    </source>
</evidence>
<reference evidence="10 11" key="1">
    <citation type="submission" date="2018-12" db="EMBL/GenBank/DDBJ databases">
        <authorList>
            <person name="Li S."/>
            <person name="Yang R."/>
            <person name="Chen G."/>
            <person name="Zou L."/>
            <person name="Zhang C."/>
            <person name="Chen Y."/>
            <person name="Liu Z."/>
            <person name="Li Y."/>
            <person name="Yan Y."/>
            <person name="Huang M."/>
            <person name="Chen T."/>
        </authorList>
    </citation>
    <scope>NUCLEOTIDE SEQUENCE [LARGE SCALE GENOMIC DNA]</scope>
    <source>
        <strain evidence="10 11">2014</strain>
    </source>
</reference>
<feature type="DNA-binding region" description="OmpR/PhoB-type" evidence="7">
    <location>
        <begin position="134"/>
        <end position="234"/>
    </location>
</feature>
<keyword evidence="4 7" id="KW-0238">DNA-binding</keyword>
<dbReference type="CDD" id="cd17574">
    <property type="entry name" value="REC_OmpR"/>
    <property type="match status" value="1"/>
</dbReference>
<dbReference type="Proteomes" id="UP000272622">
    <property type="component" value="Chromosome"/>
</dbReference>
<feature type="domain" description="Response regulatory" evidence="8">
    <location>
        <begin position="6"/>
        <end position="119"/>
    </location>
</feature>
<feature type="domain" description="OmpR/PhoB-type" evidence="9">
    <location>
        <begin position="134"/>
        <end position="234"/>
    </location>
</feature>
<sequence>MSKPDHILIVDDDPEIRQLLSLYLEEAGLRTSVAAHGRDMRRCLAERLVDLVVLDLMLPGEDGLTLCRELRVQSNIPVIMLTARGTLVDRIVGLEMGADDYLAKPFDPRELLARIKVVLRRTQSFPERARVDEASQLRFAGWRLDTATRQLRSPDGLVVSLGSSDYRLLRLFLQHPNRALSRDFLLNHVFDREREPFDRSIDVCVSRLRQHLGDHPRNPALIRTVRNEGYMLTVNDVASE</sequence>
<dbReference type="InterPro" id="IPR001867">
    <property type="entry name" value="OmpR/PhoB-type_DNA-bd"/>
</dbReference>
<organism evidence="10 11">
    <name type="scientific">Pseudomonas oryziphila</name>
    <dbReference type="NCBI Taxonomy" id="2894079"/>
    <lineage>
        <taxon>Bacteria</taxon>
        <taxon>Pseudomonadati</taxon>
        <taxon>Pseudomonadota</taxon>
        <taxon>Gammaproteobacteria</taxon>
        <taxon>Pseudomonadales</taxon>
        <taxon>Pseudomonadaceae</taxon>
        <taxon>Pseudomonas</taxon>
    </lineage>
</organism>
<proteinExistence type="predicted"/>
<dbReference type="CDD" id="cd00383">
    <property type="entry name" value="trans_reg_C"/>
    <property type="match status" value="1"/>
</dbReference>
<evidence type="ECO:0000256" key="1">
    <source>
        <dbReference type="ARBA" id="ARBA00022553"/>
    </source>
</evidence>
<dbReference type="InterPro" id="IPR039420">
    <property type="entry name" value="WalR-like"/>
</dbReference>
<dbReference type="Pfam" id="PF00486">
    <property type="entry name" value="Trans_reg_C"/>
    <property type="match status" value="1"/>
</dbReference>
<dbReference type="GeneID" id="90534875"/>
<protein>
    <submittedName>
        <fullName evidence="10">Response regulator</fullName>
    </submittedName>
</protein>
<dbReference type="PROSITE" id="PS50110">
    <property type="entry name" value="RESPONSE_REGULATORY"/>
    <property type="match status" value="1"/>
</dbReference>
<dbReference type="EMBL" id="CP034337">
    <property type="protein sequence ID" value="AZL72199.1"/>
    <property type="molecule type" value="Genomic_DNA"/>
</dbReference>
<keyword evidence="3" id="KW-0805">Transcription regulation</keyword>
<evidence type="ECO:0000259" key="8">
    <source>
        <dbReference type="PROSITE" id="PS50110"/>
    </source>
</evidence>
<dbReference type="PANTHER" id="PTHR48111:SF4">
    <property type="entry name" value="DNA-BINDING DUAL TRANSCRIPTIONAL REGULATOR OMPR"/>
    <property type="match status" value="1"/>
</dbReference>
<keyword evidence="5" id="KW-0804">Transcription</keyword>
<gene>
    <name evidence="10" type="ORF">EI693_03435</name>
</gene>
<dbReference type="Gene3D" id="3.40.50.2300">
    <property type="match status" value="1"/>
</dbReference>
<evidence type="ECO:0000256" key="6">
    <source>
        <dbReference type="PROSITE-ProRule" id="PRU00169"/>
    </source>
</evidence>
<dbReference type="SUPFAM" id="SSF46894">
    <property type="entry name" value="C-terminal effector domain of the bipartite response regulators"/>
    <property type="match status" value="1"/>
</dbReference>
<evidence type="ECO:0000256" key="7">
    <source>
        <dbReference type="PROSITE-ProRule" id="PRU01091"/>
    </source>
</evidence>
<feature type="modified residue" description="4-aspartylphosphate" evidence="6">
    <location>
        <position position="55"/>
    </location>
</feature>
<dbReference type="InterPro" id="IPR001789">
    <property type="entry name" value="Sig_transdc_resp-reg_receiver"/>
</dbReference>